<feature type="compositionally biased region" description="Pro residues" evidence="8">
    <location>
        <begin position="206"/>
        <end position="215"/>
    </location>
</feature>
<dbReference type="GO" id="GO:0000981">
    <property type="term" value="F:DNA-binding transcription factor activity, RNA polymerase II-specific"/>
    <property type="evidence" value="ECO:0007669"/>
    <property type="project" value="TreeGrafter"/>
</dbReference>
<evidence type="ECO:0000256" key="2">
    <source>
        <dbReference type="ARBA" id="ARBA00022737"/>
    </source>
</evidence>
<feature type="region of interest" description="Disordered" evidence="8">
    <location>
        <begin position="128"/>
        <end position="228"/>
    </location>
</feature>
<reference evidence="10 11" key="1">
    <citation type="journal article" date="2018" name="Sci. Rep.">
        <title>Genome sequence of the cauliflower mushroom Sparassis crispa (Hanabiratake) and its association with beneficial usage.</title>
        <authorList>
            <person name="Kiyama R."/>
            <person name="Furutani Y."/>
            <person name="Kawaguchi K."/>
            <person name="Nakanishi T."/>
        </authorList>
    </citation>
    <scope>NUCLEOTIDE SEQUENCE [LARGE SCALE GENOMIC DNA]</scope>
</reference>
<evidence type="ECO:0000313" key="10">
    <source>
        <dbReference type="EMBL" id="GBE87927.1"/>
    </source>
</evidence>
<feature type="region of interest" description="Disordered" evidence="8">
    <location>
        <begin position="363"/>
        <end position="410"/>
    </location>
</feature>
<dbReference type="GO" id="GO:0008270">
    <property type="term" value="F:zinc ion binding"/>
    <property type="evidence" value="ECO:0007669"/>
    <property type="project" value="UniProtKB-KW"/>
</dbReference>
<keyword evidence="2" id="KW-0677">Repeat</keyword>
<dbReference type="GO" id="GO:0045944">
    <property type="term" value="P:positive regulation of transcription by RNA polymerase II"/>
    <property type="evidence" value="ECO:0007669"/>
    <property type="project" value="UniProtKB-ARBA"/>
</dbReference>
<dbReference type="InterPro" id="IPR050329">
    <property type="entry name" value="GLI_C2H2-zinc-finger"/>
</dbReference>
<feature type="region of interest" description="Disordered" evidence="8">
    <location>
        <begin position="543"/>
        <end position="611"/>
    </location>
</feature>
<feature type="domain" description="C2H2-type" evidence="9">
    <location>
        <begin position="688"/>
        <end position="717"/>
    </location>
</feature>
<dbReference type="SUPFAM" id="SSF57667">
    <property type="entry name" value="beta-beta-alpha zinc fingers"/>
    <property type="match status" value="2"/>
</dbReference>
<evidence type="ECO:0000256" key="8">
    <source>
        <dbReference type="SAM" id="MobiDB-lite"/>
    </source>
</evidence>
<organism evidence="10 11">
    <name type="scientific">Sparassis crispa</name>
    <dbReference type="NCBI Taxonomy" id="139825"/>
    <lineage>
        <taxon>Eukaryota</taxon>
        <taxon>Fungi</taxon>
        <taxon>Dikarya</taxon>
        <taxon>Basidiomycota</taxon>
        <taxon>Agaricomycotina</taxon>
        <taxon>Agaricomycetes</taxon>
        <taxon>Polyporales</taxon>
        <taxon>Sparassidaceae</taxon>
        <taxon>Sparassis</taxon>
    </lineage>
</organism>
<feature type="compositionally biased region" description="Polar residues" evidence="8">
    <location>
        <begin position="363"/>
        <end position="372"/>
    </location>
</feature>
<evidence type="ECO:0000256" key="4">
    <source>
        <dbReference type="ARBA" id="ARBA00022833"/>
    </source>
</evidence>
<dbReference type="PROSITE" id="PS50157">
    <property type="entry name" value="ZINC_FINGER_C2H2_2"/>
    <property type="match status" value="3"/>
</dbReference>
<evidence type="ECO:0000256" key="7">
    <source>
        <dbReference type="PROSITE-ProRule" id="PRU00042"/>
    </source>
</evidence>
<feature type="region of interest" description="Disordered" evidence="8">
    <location>
        <begin position="422"/>
        <end position="445"/>
    </location>
</feature>
<dbReference type="InParanoid" id="A0A401H0G9"/>
<evidence type="ECO:0000256" key="3">
    <source>
        <dbReference type="ARBA" id="ARBA00022771"/>
    </source>
</evidence>
<dbReference type="FunFam" id="3.30.160.60:FF:000032">
    <property type="entry name" value="Krueppel-like factor 4"/>
    <property type="match status" value="1"/>
</dbReference>
<sequence length="788" mass="83936">MDPILVSSYIPDQPDFSSEFQSPQSNQFDGSPNQGSPYESFDYPQDSAHFPHTPSYNGSYQNSPYSNYSDLPPFDGPDDNNLGLFPESHPSAVNIPEYDPVDFDVPTSTGLLLDDGFMSGLPGHPHISVTSFDPKPSSPGLFDHSSPASSNGAEDDSRSRASSSSSYVHPNSPHMDFAQNFESMRFDSPNWASGPLPPIDRSSPPALKPPSPPQLVIPDSSTSPSVTGMDSPPIINAPDGDGGMPTGPQLHIVPATPVSGGAGAAQSVPFQATLANLHTGGSQGVQPPDVASWNRQSQMQLVSSAQNARLDSSQFADQSFTYPGSDNNHEVSTSGMAYGSETPLSHPAGQGQSHQFLFPQGMQRSRSLSDTSLRPPAWDTPMMNPLGHQGSSAGADGNRLGSHDARRPGTTVNMNDVLPGPSSSPLLSGTLSPSQTQLRHPSSAGPHTVTFGMQPSPLLQPFAFQDFLTPESATCLRRAKSDSIRTHRQVRSEDLRYIHSNPGAPGLSGMASANGMRYPPPSSSQQDFILATRQFLHPAAAAAEPVASITRGSHQRRASSGSRERSPGMGGWSSGASSARASPYPSPSVSPRPGYGALPPADMSMPSMQRMDGGMLGMAPGLGNGAPAEVPMTVSKVNVTTPSTADASQKRRKQPANFACPVPGCGSTFTRHFNLKGHLRSHAEEKPFMCKWPGCGKGFARQHDCKRHEQLHLNIRPYPCEGCKKNFARMDALNRHLRSEGGAECRKIQDEITPASLAAENMQDMSIQAQSNLKPEPDSGWPMGGVMM</sequence>
<name>A0A401H0G9_9APHY</name>
<accession>A0A401H0G9</accession>
<dbReference type="PANTHER" id="PTHR19818">
    <property type="entry name" value="ZINC FINGER PROTEIN ZIC AND GLI"/>
    <property type="match status" value="1"/>
</dbReference>
<feature type="region of interest" description="Disordered" evidence="8">
    <location>
        <begin position="1"/>
        <end position="91"/>
    </location>
</feature>
<dbReference type="InterPro" id="IPR013087">
    <property type="entry name" value="Znf_C2H2_type"/>
</dbReference>
<keyword evidence="5" id="KW-0805">Transcription regulation</keyword>
<dbReference type="SMART" id="SM00355">
    <property type="entry name" value="ZnF_C2H2"/>
    <property type="match status" value="3"/>
</dbReference>
<dbReference type="OrthoDB" id="4748970at2759"/>
<gene>
    <name evidence="10" type="ORF">SCP_1201530</name>
</gene>
<dbReference type="PROSITE" id="PS00028">
    <property type="entry name" value="ZINC_FINGER_C2H2_1"/>
    <property type="match status" value="2"/>
</dbReference>
<keyword evidence="4" id="KW-0862">Zinc</keyword>
<dbReference type="PANTHER" id="PTHR19818:SF139">
    <property type="entry name" value="PAIR-RULE PROTEIN ODD-PAIRED"/>
    <property type="match status" value="1"/>
</dbReference>
<feature type="compositionally biased region" description="Polar residues" evidence="8">
    <location>
        <begin position="219"/>
        <end position="228"/>
    </location>
</feature>
<feature type="compositionally biased region" description="Low complexity" evidence="8">
    <location>
        <begin position="422"/>
        <end position="438"/>
    </location>
</feature>
<evidence type="ECO:0000256" key="5">
    <source>
        <dbReference type="ARBA" id="ARBA00023015"/>
    </source>
</evidence>
<keyword evidence="3 7" id="KW-0863">Zinc-finger</keyword>
<dbReference type="Gene3D" id="3.30.160.60">
    <property type="entry name" value="Classic Zinc Finger"/>
    <property type="match status" value="3"/>
</dbReference>
<dbReference type="STRING" id="139825.A0A401H0G9"/>
<proteinExistence type="predicted"/>
<dbReference type="FunCoup" id="A0A401H0G9">
    <property type="interactions" value="165"/>
</dbReference>
<dbReference type="GeneID" id="38784844"/>
<dbReference type="EMBL" id="BFAD01000012">
    <property type="protein sequence ID" value="GBE87927.1"/>
    <property type="molecule type" value="Genomic_DNA"/>
</dbReference>
<evidence type="ECO:0000313" key="11">
    <source>
        <dbReference type="Proteomes" id="UP000287166"/>
    </source>
</evidence>
<protein>
    <recommendedName>
        <fullName evidence="9">C2H2-type domain-containing protein</fullName>
    </recommendedName>
</protein>
<dbReference type="GO" id="GO:0000978">
    <property type="term" value="F:RNA polymerase II cis-regulatory region sequence-specific DNA binding"/>
    <property type="evidence" value="ECO:0007669"/>
    <property type="project" value="TreeGrafter"/>
</dbReference>
<feature type="compositionally biased region" description="Polar residues" evidence="8">
    <location>
        <begin position="54"/>
        <end position="69"/>
    </location>
</feature>
<evidence type="ECO:0000256" key="6">
    <source>
        <dbReference type="ARBA" id="ARBA00023163"/>
    </source>
</evidence>
<dbReference type="InterPro" id="IPR036236">
    <property type="entry name" value="Znf_C2H2_sf"/>
</dbReference>
<dbReference type="Proteomes" id="UP000287166">
    <property type="component" value="Unassembled WGS sequence"/>
</dbReference>
<comment type="caution">
    <text evidence="10">The sequence shown here is derived from an EMBL/GenBank/DDBJ whole genome shotgun (WGS) entry which is preliminary data.</text>
</comment>
<feature type="region of interest" description="Disordered" evidence="8">
    <location>
        <begin position="498"/>
        <end position="524"/>
    </location>
</feature>
<feature type="domain" description="C2H2-type" evidence="9">
    <location>
        <begin position="658"/>
        <end position="687"/>
    </location>
</feature>
<feature type="domain" description="C2H2-type" evidence="9">
    <location>
        <begin position="718"/>
        <end position="745"/>
    </location>
</feature>
<dbReference type="AlphaFoldDB" id="A0A401H0G9"/>
<keyword evidence="1" id="KW-0479">Metal-binding</keyword>
<feature type="compositionally biased region" description="Polar residues" evidence="8">
    <location>
        <begin position="15"/>
        <end position="37"/>
    </location>
</feature>
<evidence type="ECO:0000256" key="1">
    <source>
        <dbReference type="ARBA" id="ARBA00022723"/>
    </source>
</evidence>
<dbReference type="GO" id="GO:0005634">
    <property type="term" value="C:nucleus"/>
    <property type="evidence" value="ECO:0007669"/>
    <property type="project" value="UniProtKB-ARBA"/>
</dbReference>
<evidence type="ECO:0000259" key="9">
    <source>
        <dbReference type="PROSITE" id="PS50157"/>
    </source>
</evidence>
<keyword evidence="6" id="KW-0804">Transcription</keyword>
<keyword evidence="11" id="KW-1185">Reference proteome</keyword>
<dbReference type="Pfam" id="PF00096">
    <property type="entry name" value="zf-C2H2"/>
    <property type="match status" value="2"/>
</dbReference>
<dbReference type="RefSeq" id="XP_027618840.1">
    <property type="nucleotide sequence ID" value="XM_027763039.1"/>
</dbReference>
<feature type="compositionally biased region" description="Low complexity" evidence="8">
    <location>
        <begin position="574"/>
        <end position="583"/>
    </location>
</feature>